<dbReference type="PANTHER" id="PTHR11010">
    <property type="entry name" value="PROTEASE S28 PRO-X CARBOXYPEPTIDASE-RELATED"/>
    <property type="match status" value="1"/>
</dbReference>
<evidence type="ECO:0000313" key="7">
    <source>
        <dbReference type="Proteomes" id="UP000887540"/>
    </source>
</evidence>
<dbReference type="InterPro" id="IPR008758">
    <property type="entry name" value="Peptidase_S28"/>
</dbReference>
<dbReference type="Pfam" id="PF05577">
    <property type="entry name" value="Peptidase_S28"/>
    <property type="match status" value="1"/>
</dbReference>
<dbReference type="Gene3D" id="3.40.50.1820">
    <property type="entry name" value="alpha/beta hydrolase"/>
    <property type="match status" value="1"/>
</dbReference>
<evidence type="ECO:0000256" key="1">
    <source>
        <dbReference type="ARBA" id="ARBA00011079"/>
    </source>
</evidence>
<dbReference type="GO" id="GO:0006508">
    <property type="term" value="P:proteolysis"/>
    <property type="evidence" value="ECO:0007669"/>
    <property type="project" value="UniProtKB-KW"/>
</dbReference>
<keyword evidence="3 6" id="KW-0732">Signal</keyword>
<evidence type="ECO:0000256" key="4">
    <source>
        <dbReference type="ARBA" id="ARBA00022801"/>
    </source>
</evidence>
<dbReference type="AlphaFoldDB" id="A0A914CVB0"/>
<keyword evidence="7" id="KW-1185">Reference proteome</keyword>
<dbReference type="InterPro" id="IPR029058">
    <property type="entry name" value="AB_hydrolase_fold"/>
</dbReference>
<dbReference type="Proteomes" id="UP000887540">
    <property type="component" value="Unplaced"/>
</dbReference>
<protein>
    <submittedName>
        <fullName evidence="8">Serine protease</fullName>
    </submittedName>
</protein>
<comment type="similarity">
    <text evidence="1">Belongs to the peptidase S28 family.</text>
</comment>
<evidence type="ECO:0000256" key="6">
    <source>
        <dbReference type="SAM" id="SignalP"/>
    </source>
</evidence>
<accession>A0A914CVB0</accession>
<keyword evidence="5" id="KW-0325">Glycoprotein</keyword>
<proteinExistence type="inferred from homology"/>
<keyword evidence="2" id="KW-0645">Protease</keyword>
<evidence type="ECO:0000313" key="8">
    <source>
        <dbReference type="WBParaSite" id="ACRNAN_scaffold1416.g21217.t1"/>
    </source>
</evidence>
<evidence type="ECO:0000256" key="5">
    <source>
        <dbReference type="ARBA" id="ARBA00023180"/>
    </source>
</evidence>
<feature type="signal peptide" evidence="6">
    <location>
        <begin position="1"/>
        <end position="19"/>
    </location>
</feature>
<feature type="chain" id="PRO_5037411641" evidence="6">
    <location>
        <begin position="20"/>
        <end position="307"/>
    </location>
</feature>
<reference evidence="8" key="1">
    <citation type="submission" date="2022-11" db="UniProtKB">
        <authorList>
            <consortium name="WormBaseParasite"/>
        </authorList>
    </citation>
    <scope>IDENTIFICATION</scope>
</reference>
<dbReference type="PANTHER" id="PTHR11010:SF117">
    <property type="entry name" value="SERINE PROTEASE 16"/>
    <property type="match status" value="1"/>
</dbReference>
<keyword evidence="4" id="KW-0378">Hydrolase</keyword>
<evidence type="ECO:0000256" key="3">
    <source>
        <dbReference type="ARBA" id="ARBA00022729"/>
    </source>
</evidence>
<name>A0A914CVB0_9BILA</name>
<sequence>MKKLSLFLFFLGLFSASESLRRQFRPGFINGTPLRDHYAKQFIDPDAYTDCLNNPEKFNVKRFNFTQPLDHFNSSETRKWSQQTQWRNDTFKPKSDGDIVFLLIGGEGPAPLPWMCFTSYTWSQLAVEHGAFMFQLEHRYFGTSVPTSDMSVPNLKWLTTEQALADFNAFIPAMNKMFNFNKPKWVAFGGSYPGTISALLRMVYPNITNGNIASSAPLWPKLDMWGGAHCVDMYPYTANSSSSIENPDVVNTINLVKQEVAYYLTLAGPFGGSNGMDTTPLTSMDTTIKATPLILIFGFVLCFVKLL</sequence>
<organism evidence="7 8">
    <name type="scientific">Acrobeloides nanus</name>
    <dbReference type="NCBI Taxonomy" id="290746"/>
    <lineage>
        <taxon>Eukaryota</taxon>
        <taxon>Metazoa</taxon>
        <taxon>Ecdysozoa</taxon>
        <taxon>Nematoda</taxon>
        <taxon>Chromadorea</taxon>
        <taxon>Rhabditida</taxon>
        <taxon>Tylenchina</taxon>
        <taxon>Cephalobomorpha</taxon>
        <taxon>Cephaloboidea</taxon>
        <taxon>Cephalobidae</taxon>
        <taxon>Acrobeloides</taxon>
    </lineage>
</organism>
<dbReference type="GO" id="GO:0008239">
    <property type="term" value="F:dipeptidyl-peptidase activity"/>
    <property type="evidence" value="ECO:0007669"/>
    <property type="project" value="TreeGrafter"/>
</dbReference>
<dbReference type="SUPFAM" id="SSF53474">
    <property type="entry name" value="alpha/beta-Hydrolases"/>
    <property type="match status" value="1"/>
</dbReference>
<evidence type="ECO:0000256" key="2">
    <source>
        <dbReference type="ARBA" id="ARBA00022670"/>
    </source>
</evidence>
<dbReference type="GO" id="GO:0070008">
    <property type="term" value="F:serine-type exopeptidase activity"/>
    <property type="evidence" value="ECO:0007669"/>
    <property type="project" value="InterPro"/>
</dbReference>
<dbReference type="WBParaSite" id="ACRNAN_scaffold1416.g21217.t1">
    <property type="protein sequence ID" value="ACRNAN_scaffold1416.g21217.t1"/>
    <property type="gene ID" value="ACRNAN_scaffold1416.g21217"/>
</dbReference>